<dbReference type="PANTHER" id="PTHR17985">
    <property type="entry name" value="SER/THR-RICH PROTEIN T10 IN DGCR REGION"/>
    <property type="match status" value="1"/>
</dbReference>
<proteinExistence type="predicted"/>
<protein>
    <submittedName>
        <fullName evidence="1">NRDE family protein</fullName>
    </submittedName>
</protein>
<dbReference type="RefSeq" id="WP_088075148.1">
    <property type="nucleotide sequence ID" value="NZ_JAHQCR010000088.1"/>
</dbReference>
<comment type="caution">
    <text evidence="1">The sequence shown here is derived from an EMBL/GenBank/DDBJ whole genome shotgun (WGS) entry which is preliminary data.</text>
</comment>
<reference evidence="1 2" key="1">
    <citation type="submission" date="2021-06" db="EMBL/GenBank/DDBJ databases">
        <title>Bacillus sp. RD4P76, an endophyte from a halophyte.</title>
        <authorList>
            <person name="Sun J.-Q."/>
        </authorList>
    </citation>
    <scope>NUCLEOTIDE SEQUENCE [LARGE SCALE GENOMIC DNA]</scope>
    <source>
        <strain evidence="1 2">JCM 17098</strain>
    </source>
</reference>
<name>A0ABS6JZR4_9BACI</name>
<dbReference type="Proteomes" id="UP000790580">
    <property type="component" value="Unassembled WGS sequence"/>
</dbReference>
<organism evidence="1 2">
    <name type="scientific">Evansella alkalicola</name>
    <dbReference type="NCBI Taxonomy" id="745819"/>
    <lineage>
        <taxon>Bacteria</taxon>
        <taxon>Bacillati</taxon>
        <taxon>Bacillota</taxon>
        <taxon>Bacilli</taxon>
        <taxon>Bacillales</taxon>
        <taxon>Bacillaceae</taxon>
        <taxon>Evansella</taxon>
    </lineage>
</organism>
<gene>
    <name evidence="1" type="ORF">KS407_20885</name>
</gene>
<evidence type="ECO:0000313" key="2">
    <source>
        <dbReference type="Proteomes" id="UP000790580"/>
    </source>
</evidence>
<accession>A0ABS6JZR4</accession>
<evidence type="ECO:0000313" key="1">
    <source>
        <dbReference type="EMBL" id="MBU9723880.1"/>
    </source>
</evidence>
<dbReference type="InterPro" id="IPR008551">
    <property type="entry name" value="TANGO2"/>
</dbReference>
<sequence>MCILGVAINIHPKYPFILVANRDEFYDRDTATAHFWPESPSLLAGRDLVRGGTWLGITKEGRFAALTNVRDGSYDSSNYSRGMLVKNYLLHSTDDRKLDKDLNLYDGFNLIYGNFKSLHYLSNYHSNTQELNNGIHVLSNAPALSPTWPKTEKLKKGLMGAMNTTNPASLEDELFKLLTDEVIYSDDTLPNTGVGLSMERTLSSIFIKSQNYGTRSSTVILVDKNKICTFIERSFVPKRESRFTFKLEKAGTE</sequence>
<dbReference type="EMBL" id="JAHQCR010000088">
    <property type="protein sequence ID" value="MBU9723880.1"/>
    <property type="molecule type" value="Genomic_DNA"/>
</dbReference>
<keyword evidence="2" id="KW-1185">Reference proteome</keyword>
<dbReference type="PANTHER" id="PTHR17985:SF8">
    <property type="entry name" value="TRANSPORT AND GOLGI ORGANIZATION PROTEIN 2 HOMOLOG"/>
    <property type="match status" value="1"/>
</dbReference>
<dbReference type="Pfam" id="PF05742">
    <property type="entry name" value="TANGO2"/>
    <property type="match status" value="1"/>
</dbReference>